<dbReference type="PANTHER" id="PTHR47245">
    <property type="entry name" value="PEPTIDYLPROLYL ISOMERASE"/>
    <property type="match status" value="1"/>
</dbReference>
<reference evidence="10 11" key="1">
    <citation type="journal article" date="2024" name="Pathogens">
        <title>Staphylococcus hsinchuensis sp. nov., Isolated from Soymilk.</title>
        <authorList>
            <person name="Wang Y.T."/>
            <person name="Lin Y.C."/>
            <person name="Hsieh Y.H."/>
            <person name="Lin Y.T."/>
            <person name="Hamada M."/>
            <person name="Chen C.C."/>
            <person name="Liou J.S."/>
            <person name="Lee A.Y."/>
            <person name="Zhang W.L."/>
            <person name="Chen Y.T."/>
            <person name="Huang C.H."/>
        </authorList>
    </citation>
    <scope>NUCLEOTIDE SEQUENCE [LARGE SCALE GENOMIC DNA]</scope>
    <source>
        <strain evidence="10 11">H164</strain>
    </source>
</reference>
<dbReference type="PROSITE" id="PS50198">
    <property type="entry name" value="PPIC_PPIASE_2"/>
    <property type="match status" value="1"/>
</dbReference>
<keyword evidence="4 6" id="KW-0697">Rotamase</keyword>
<proteinExistence type="predicted"/>
<feature type="signal peptide" evidence="8">
    <location>
        <begin position="1"/>
        <end position="25"/>
    </location>
</feature>
<dbReference type="Gene3D" id="3.10.50.40">
    <property type="match status" value="1"/>
</dbReference>
<evidence type="ECO:0000259" key="9">
    <source>
        <dbReference type="PROSITE" id="PS50198"/>
    </source>
</evidence>
<evidence type="ECO:0000256" key="3">
    <source>
        <dbReference type="ARBA" id="ARBA00022729"/>
    </source>
</evidence>
<organism evidence="10 11">
    <name type="scientific">Staphylococcus hsinchuensis</name>
    <dbReference type="NCBI Taxonomy" id="3051183"/>
    <lineage>
        <taxon>Bacteria</taxon>
        <taxon>Bacillati</taxon>
        <taxon>Bacillota</taxon>
        <taxon>Bacilli</taxon>
        <taxon>Bacillales</taxon>
        <taxon>Staphylococcaceae</taxon>
        <taxon>Staphylococcus</taxon>
    </lineage>
</organism>
<evidence type="ECO:0000256" key="5">
    <source>
        <dbReference type="ARBA" id="ARBA00023235"/>
    </source>
</evidence>
<evidence type="ECO:0000256" key="8">
    <source>
        <dbReference type="SAM" id="SignalP"/>
    </source>
</evidence>
<dbReference type="SUPFAM" id="SSF54534">
    <property type="entry name" value="FKBP-like"/>
    <property type="match status" value="1"/>
</dbReference>
<keyword evidence="11" id="KW-1185">Reference proteome</keyword>
<comment type="catalytic activity">
    <reaction evidence="1">
        <text>[protein]-peptidylproline (omega=180) = [protein]-peptidylproline (omega=0)</text>
        <dbReference type="Rhea" id="RHEA:16237"/>
        <dbReference type="Rhea" id="RHEA-COMP:10747"/>
        <dbReference type="Rhea" id="RHEA-COMP:10748"/>
        <dbReference type="ChEBI" id="CHEBI:83833"/>
        <dbReference type="ChEBI" id="CHEBI:83834"/>
        <dbReference type="EC" id="5.2.1.8"/>
    </reaction>
</comment>
<dbReference type="InterPro" id="IPR027304">
    <property type="entry name" value="Trigger_fact/SurA_dom_sf"/>
</dbReference>
<dbReference type="EMBL" id="CP128355">
    <property type="protein sequence ID" value="XAF70421.1"/>
    <property type="molecule type" value="Genomic_DNA"/>
</dbReference>
<dbReference type="RefSeq" id="WP_251519615.1">
    <property type="nucleotide sequence ID" value="NZ_CP128355.1"/>
</dbReference>
<dbReference type="PROSITE" id="PS51257">
    <property type="entry name" value="PROKAR_LIPOPROTEIN"/>
    <property type="match status" value="1"/>
</dbReference>
<feature type="chain" id="PRO_5047550797" description="peptidylprolyl isomerase" evidence="8">
    <location>
        <begin position="26"/>
        <end position="338"/>
    </location>
</feature>
<gene>
    <name evidence="10" type="ORF">QQM35_10185</name>
</gene>
<evidence type="ECO:0000256" key="6">
    <source>
        <dbReference type="PROSITE-ProRule" id="PRU00278"/>
    </source>
</evidence>
<accession>A0ABZ3EDE0</accession>
<dbReference type="Proteomes" id="UP001436297">
    <property type="component" value="Chromosome"/>
</dbReference>
<keyword evidence="3 8" id="KW-0732">Signal</keyword>
<evidence type="ECO:0000256" key="1">
    <source>
        <dbReference type="ARBA" id="ARBA00000971"/>
    </source>
</evidence>
<dbReference type="SUPFAM" id="SSF109998">
    <property type="entry name" value="Triger factor/SurA peptide-binding domain-like"/>
    <property type="match status" value="1"/>
</dbReference>
<dbReference type="GO" id="GO:0003755">
    <property type="term" value="F:peptidyl-prolyl cis-trans isomerase activity"/>
    <property type="evidence" value="ECO:0007669"/>
    <property type="project" value="UniProtKB-EC"/>
</dbReference>
<evidence type="ECO:0000256" key="7">
    <source>
        <dbReference type="SAM" id="MobiDB-lite"/>
    </source>
</evidence>
<dbReference type="InterPro" id="IPR050245">
    <property type="entry name" value="PrsA_foldase"/>
</dbReference>
<dbReference type="Pfam" id="PF00639">
    <property type="entry name" value="Rotamase"/>
    <property type="match status" value="1"/>
</dbReference>
<sequence>MKSFKKVVLPLTASALLLGACGNNATDSKDNTLISSKAGNVKVEDVMNKMGDEQVANSSFSILLNKLLADKYKDKVDTKDIDKEIKKEQKQYGGKDQFESMLKQQKMSLDDYKEQKKLQAYQKELLNDKVKVSDKEIKDDTKKASHILIKVKENKDDKEGLSDKKAKAKAEEIQKKVSKDPDKFGEIAKEESKDTSSAKKNGSLGYVIKGQMDDKFEKALFKLKQGEVSKVIKTDYGYHIIKADKENDFKDEKSKLKSQILQQKVQKDPKLLTDAYKDLLKEYKVDYKDRDIKKAIENSILDPDKIKQQQQQQQQQQAMQQQGGGAASGGASGLSASQ</sequence>
<dbReference type="InterPro" id="IPR000297">
    <property type="entry name" value="PPIase_PpiC"/>
</dbReference>
<dbReference type="EC" id="5.2.1.8" evidence="2"/>
<name>A0ABZ3EDE0_9STAP</name>
<feature type="region of interest" description="Disordered" evidence="7">
    <location>
        <begin position="299"/>
        <end position="338"/>
    </location>
</feature>
<feature type="compositionally biased region" description="Basic and acidic residues" evidence="7">
    <location>
        <begin position="155"/>
        <end position="197"/>
    </location>
</feature>
<evidence type="ECO:0000313" key="10">
    <source>
        <dbReference type="EMBL" id="XAF70421.1"/>
    </source>
</evidence>
<feature type="compositionally biased region" description="Gly residues" evidence="7">
    <location>
        <begin position="322"/>
        <end position="332"/>
    </location>
</feature>
<dbReference type="PANTHER" id="PTHR47245:SF1">
    <property type="entry name" value="FOLDASE PROTEIN PRSA"/>
    <property type="match status" value="1"/>
</dbReference>
<feature type="domain" description="PpiC" evidence="9">
    <location>
        <begin position="139"/>
        <end position="245"/>
    </location>
</feature>
<protein>
    <recommendedName>
        <fullName evidence="2">peptidylprolyl isomerase</fullName>
        <ecNumber evidence="2">5.2.1.8</ecNumber>
    </recommendedName>
</protein>
<evidence type="ECO:0000256" key="2">
    <source>
        <dbReference type="ARBA" id="ARBA00013194"/>
    </source>
</evidence>
<feature type="region of interest" description="Disordered" evidence="7">
    <location>
        <begin position="155"/>
        <end position="201"/>
    </location>
</feature>
<evidence type="ECO:0000313" key="11">
    <source>
        <dbReference type="Proteomes" id="UP001436297"/>
    </source>
</evidence>
<feature type="compositionally biased region" description="Low complexity" evidence="7">
    <location>
        <begin position="308"/>
        <end position="321"/>
    </location>
</feature>
<keyword evidence="5 6" id="KW-0413">Isomerase</keyword>
<dbReference type="InterPro" id="IPR046357">
    <property type="entry name" value="PPIase_dom_sf"/>
</dbReference>
<evidence type="ECO:0000256" key="4">
    <source>
        <dbReference type="ARBA" id="ARBA00023110"/>
    </source>
</evidence>